<evidence type="ECO:0000259" key="5">
    <source>
        <dbReference type="Pfam" id="PF01555"/>
    </source>
</evidence>
<dbReference type="InterPro" id="IPR001091">
    <property type="entry name" value="RM_Methyltransferase"/>
</dbReference>
<reference evidence="6 7" key="1">
    <citation type="submission" date="2020-07" db="EMBL/GenBank/DDBJ databases">
        <title>Exploring microbial biodiversity for novel pathways involved in the catabolism of aromatic compounds derived from lignin.</title>
        <authorList>
            <person name="Elkins J."/>
        </authorList>
    </citation>
    <scope>NUCLEOTIDE SEQUENCE [LARGE SCALE GENOMIC DNA]</scope>
    <source>
        <strain evidence="6 7">H2C3C</strain>
    </source>
</reference>
<dbReference type="GO" id="GO:0003677">
    <property type="term" value="F:DNA binding"/>
    <property type="evidence" value="ECO:0007669"/>
    <property type="project" value="InterPro"/>
</dbReference>
<evidence type="ECO:0000313" key="6">
    <source>
        <dbReference type="EMBL" id="NYH21425.1"/>
    </source>
</evidence>
<protein>
    <recommendedName>
        <fullName evidence="4">Methyltransferase</fullName>
        <ecNumber evidence="4">2.1.1.-</ecNumber>
    </recommendedName>
</protein>
<dbReference type="GO" id="GO:0009007">
    <property type="term" value="F:site-specific DNA-methyltransferase (adenine-specific) activity"/>
    <property type="evidence" value="ECO:0007669"/>
    <property type="project" value="TreeGrafter"/>
</dbReference>
<dbReference type="GO" id="GO:0008170">
    <property type="term" value="F:N-methyltransferase activity"/>
    <property type="evidence" value="ECO:0007669"/>
    <property type="project" value="InterPro"/>
</dbReference>
<proteinExistence type="inferred from homology"/>
<dbReference type="EMBL" id="JACCAS010000001">
    <property type="protein sequence ID" value="NYH21425.1"/>
    <property type="molecule type" value="Genomic_DNA"/>
</dbReference>
<dbReference type="Pfam" id="PF01555">
    <property type="entry name" value="N6_N4_Mtase"/>
    <property type="match status" value="1"/>
</dbReference>
<feature type="domain" description="DNA methylase N-4/N-6" evidence="5">
    <location>
        <begin position="126"/>
        <end position="193"/>
    </location>
</feature>
<keyword evidence="2 6" id="KW-0489">Methyltransferase</keyword>
<evidence type="ECO:0000256" key="1">
    <source>
        <dbReference type="ARBA" id="ARBA00006594"/>
    </source>
</evidence>
<dbReference type="InterPro" id="IPR002941">
    <property type="entry name" value="DNA_methylase_N4/N6"/>
</dbReference>
<dbReference type="Gene3D" id="3.40.50.150">
    <property type="entry name" value="Vaccinia Virus protein VP39"/>
    <property type="match status" value="1"/>
</dbReference>
<dbReference type="GO" id="GO:0005737">
    <property type="term" value="C:cytoplasm"/>
    <property type="evidence" value="ECO:0007669"/>
    <property type="project" value="TreeGrafter"/>
</dbReference>
<dbReference type="InterPro" id="IPR002052">
    <property type="entry name" value="DNA_methylase_N6_adenine_CS"/>
</dbReference>
<dbReference type="GO" id="GO:0032259">
    <property type="term" value="P:methylation"/>
    <property type="evidence" value="ECO:0007669"/>
    <property type="project" value="UniProtKB-KW"/>
</dbReference>
<keyword evidence="7" id="KW-1185">Reference proteome</keyword>
<evidence type="ECO:0000313" key="7">
    <source>
        <dbReference type="Proteomes" id="UP000540929"/>
    </source>
</evidence>
<evidence type="ECO:0000256" key="3">
    <source>
        <dbReference type="ARBA" id="ARBA00022679"/>
    </source>
</evidence>
<dbReference type="PROSITE" id="PS00092">
    <property type="entry name" value="N6_MTASE"/>
    <property type="match status" value="1"/>
</dbReference>
<dbReference type="EC" id="2.1.1.-" evidence="4"/>
<dbReference type="Proteomes" id="UP000540929">
    <property type="component" value="Unassembled WGS sequence"/>
</dbReference>
<dbReference type="PANTHER" id="PTHR13370:SF3">
    <property type="entry name" value="TRNA (GUANINE(10)-N2)-METHYLTRANSFERASE HOMOLOG"/>
    <property type="match status" value="1"/>
</dbReference>
<evidence type="ECO:0000256" key="2">
    <source>
        <dbReference type="ARBA" id="ARBA00022603"/>
    </source>
</evidence>
<name>A0A7Z0B656_9BURK</name>
<dbReference type="RefSeq" id="WP_179742912.1">
    <property type="nucleotide sequence ID" value="NZ_JACCAS010000001.1"/>
</dbReference>
<dbReference type="PRINTS" id="PR00508">
    <property type="entry name" value="S21N4MTFRASE"/>
</dbReference>
<evidence type="ECO:0000256" key="4">
    <source>
        <dbReference type="RuleBase" id="RU362026"/>
    </source>
</evidence>
<dbReference type="PANTHER" id="PTHR13370">
    <property type="entry name" value="RNA METHYLASE-RELATED"/>
    <property type="match status" value="1"/>
</dbReference>
<dbReference type="SUPFAM" id="SSF53335">
    <property type="entry name" value="S-adenosyl-L-methionine-dependent methyltransferases"/>
    <property type="match status" value="1"/>
</dbReference>
<accession>A0A7Z0B656</accession>
<comment type="caution">
    <text evidence="6">The sequence shown here is derived from an EMBL/GenBank/DDBJ whole genome shotgun (WGS) entry which is preliminary data.</text>
</comment>
<keyword evidence="3 6" id="KW-0808">Transferase</keyword>
<sequence>MAEKVTIGNAELWLGDCREVLCLLPPCDLALTDPPYGIGFAAQPTKWQRRDGQAPEDWDNMTPPAWLFGLLAEKAQELIIWGGNYYDLPRSRGWLTWYKPDSPPSMASIELAWTSMDMNAKMLSHSISATNAERVGHPTQKPVRVMEWCLSFAKDAKTVLDPFMGSGTTGVACATLGKRFVGIEREPRYFELACRRIEAAQRQGSLLEQSEPEALPQQLSL</sequence>
<dbReference type="AlphaFoldDB" id="A0A7Z0B656"/>
<dbReference type="InterPro" id="IPR029063">
    <property type="entry name" value="SAM-dependent_MTases_sf"/>
</dbReference>
<gene>
    <name evidence="6" type="ORF">GGD40_000904</name>
</gene>
<organism evidence="6 7">
    <name type="scientific">Paraburkholderia bryophila</name>
    <dbReference type="NCBI Taxonomy" id="420952"/>
    <lineage>
        <taxon>Bacteria</taxon>
        <taxon>Pseudomonadati</taxon>
        <taxon>Pseudomonadota</taxon>
        <taxon>Betaproteobacteria</taxon>
        <taxon>Burkholderiales</taxon>
        <taxon>Burkholderiaceae</taxon>
        <taxon>Paraburkholderia</taxon>
    </lineage>
</organism>
<comment type="similarity">
    <text evidence="1 4">Belongs to the N(4)/N(6)-methyltransferase family.</text>
</comment>